<reference evidence="1" key="2">
    <citation type="submission" date="2025-09" db="UniProtKB">
        <authorList>
            <consortium name="Ensembl"/>
        </authorList>
    </citation>
    <scope>IDENTIFICATION</scope>
</reference>
<reference evidence="1" key="1">
    <citation type="submission" date="2025-08" db="UniProtKB">
        <authorList>
            <consortium name="Ensembl"/>
        </authorList>
    </citation>
    <scope>IDENTIFICATION</scope>
</reference>
<dbReference type="Ensembl" id="ENSSVLT00005021238.1">
    <property type="protein sequence ID" value="ENSSVLP00005019069.1"/>
    <property type="gene ID" value="ENSSVLG00005015318.1"/>
</dbReference>
<dbReference type="Proteomes" id="UP000694564">
    <property type="component" value="Chromosome 16"/>
</dbReference>
<dbReference type="AlphaFoldDB" id="A0A8D2JL77"/>
<proteinExistence type="predicted"/>
<keyword evidence="2" id="KW-1185">Reference proteome</keyword>
<evidence type="ECO:0000313" key="1">
    <source>
        <dbReference type="Ensembl" id="ENSSVLP00005019069.1"/>
    </source>
</evidence>
<organism evidence="1 2">
    <name type="scientific">Sciurus vulgaris</name>
    <name type="common">Eurasian red squirrel</name>
    <dbReference type="NCBI Taxonomy" id="55149"/>
    <lineage>
        <taxon>Eukaryota</taxon>
        <taxon>Metazoa</taxon>
        <taxon>Chordata</taxon>
        <taxon>Craniata</taxon>
        <taxon>Vertebrata</taxon>
        <taxon>Euteleostomi</taxon>
        <taxon>Mammalia</taxon>
        <taxon>Eutheria</taxon>
        <taxon>Euarchontoglires</taxon>
        <taxon>Glires</taxon>
        <taxon>Rodentia</taxon>
        <taxon>Sciuromorpha</taxon>
        <taxon>Sciuridae</taxon>
        <taxon>Sciurinae</taxon>
        <taxon>Sciurini</taxon>
        <taxon>Sciurus</taxon>
    </lineage>
</organism>
<name>A0A8D2JL77_SCIVU</name>
<sequence length="108" mass="12870">MHVSRSTFGVVIFSKMFSFKQIIIRHTKKEETMTHIYTRGKMQALHVFERAQMLDLADEDFKATIKHIFKDLKKTMLKELRKGIITMSLHIENISKDIEMNFFFSKKE</sequence>
<accession>A0A8D2JL77</accession>
<evidence type="ECO:0000313" key="2">
    <source>
        <dbReference type="Proteomes" id="UP000694564"/>
    </source>
</evidence>
<protein>
    <submittedName>
        <fullName evidence="1">Uncharacterized protein</fullName>
    </submittedName>
</protein>